<accession>A0ABS6ASZ3</accession>
<feature type="compositionally biased region" description="Pro residues" evidence="5">
    <location>
        <begin position="1"/>
        <end position="10"/>
    </location>
</feature>
<protein>
    <submittedName>
        <fullName evidence="7">Neutral zinc metallopeptidase</fullName>
    </submittedName>
</protein>
<dbReference type="Proteomes" id="UP000733379">
    <property type="component" value="Unassembled WGS sequence"/>
</dbReference>
<dbReference type="RefSeq" id="WP_215915249.1">
    <property type="nucleotide sequence ID" value="NZ_JAHKNI010000001.1"/>
</dbReference>
<evidence type="ECO:0000256" key="3">
    <source>
        <dbReference type="ARBA" id="ARBA00022989"/>
    </source>
</evidence>
<evidence type="ECO:0000313" key="7">
    <source>
        <dbReference type="EMBL" id="MBU3060371.1"/>
    </source>
</evidence>
<dbReference type="InterPro" id="IPR007343">
    <property type="entry name" value="Uncharacterised_pept_Zn_put"/>
</dbReference>
<evidence type="ECO:0000313" key="8">
    <source>
        <dbReference type="Proteomes" id="UP000733379"/>
    </source>
</evidence>
<organism evidence="7 8">
    <name type="scientific">Nocardia albiluteola</name>
    <dbReference type="NCBI Taxonomy" id="2842303"/>
    <lineage>
        <taxon>Bacteria</taxon>
        <taxon>Bacillati</taxon>
        <taxon>Actinomycetota</taxon>
        <taxon>Actinomycetes</taxon>
        <taxon>Mycobacteriales</taxon>
        <taxon>Nocardiaceae</taxon>
        <taxon>Nocardia</taxon>
    </lineage>
</organism>
<feature type="region of interest" description="Disordered" evidence="5">
    <location>
        <begin position="130"/>
        <end position="187"/>
    </location>
</feature>
<evidence type="ECO:0000256" key="1">
    <source>
        <dbReference type="ARBA" id="ARBA00004167"/>
    </source>
</evidence>
<evidence type="ECO:0000256" key="5">
    <source>
        <dbReference type="SAM" id="MobiDB-lite"/>
    </source>
</evidence>
<evidence type="ECO:0000256" key="4">
    <source>
        <dbReference type="ARBA" id="ARBA00023136"/>
    </source>
</evidence>
<evidence type="ECO:0000256" key="6">
    <source>
        <dbReference type="SAM" id="Phobius"/>
    </source>
</evidence>
<dbReference type="PANTHER" id="PTHR30168:SF0">
    <property type="entry name" value="INNER MEMBRANE PROTEIN"/>
    <property type="match status" value="1"/>
</dbReference>
<keyword evidence="8" id="KW-1185">Reference proteome</keyword>
<name>A0ABS6ASZ3_9NOCA</name>
<dbReference type="Pfam" id="PF04228">
    <property type="entry name" value="Zn_peptidase"/>
    <property type="match status" value="1"/>
</dbReference>
<keyword evidence="2 6" id="KW-0812">Transmembrane</keyword>
<sequence length="425" mass="44372">MTQPPYPQGPGFPQSGRPPHGPPPGGMPPGLGGVPGGGRPGYGGQPGYGGPAGYGGPQGPRPPYRAPLPPTGYRVGAQQLPPLPPAGYYGRPPSGGGGGGAGVVVAALGVLVVLSMVGTLVFFAAVTHGDDTSSTAEKTTPSFTYPSTPSSAPMPSTESAAATATSEGTSAEPTTTMVTTPAGPKPVRKLTDNPLFADHNEGLPNAKCSLPRWAATETAATAFFEAAKSCLDKEWQPVLAAHNLPFFSPTVKAPQQAAELTSPCSGDSNYAAVYCPANHTIYMPLDHVQTDVFGDRWYVYLQVFAHEYGHHVQALSGIGDQEASERDDAGFDANTGLELSRRLELEAQCFSGMYIGAAGYVGMFSADQINYMKKDQYGRGDDSQAVDIHDHGTSQHYGDWFGNVGVPNDRVWKCNTWAAPSGDVS</sequence>
<evidence type="ECO:0000256" key="2">
    <source>
        <dbReference type="ARBA" id="ARBA00022692"/>
    </source>
</evidence>
<dbReference type="PANTHER" id="PTHR30168">
    <property type="entry name" value="PUTATIVE MEMBRANE PROTEIN YPFJ"/>
    <property type="match status" value="1"/>
</dbReference>
<feature type="compositionally biased region" description="Low complexity" evidence="5">
    <location>
        <begin position="139"/>
        <end position="176"/>
    </location>
</feature>
<feature type="transmembrane region" description="Helical" evidence="6">
    <location>
        <begin position="101"/>
        <end position="126"/>
    </location>
</feature>
<keyword evidence="4 6" id="KW-0472">Membrane</keyword>
<reference evidence="7 8" key="1">
    <citation type="submission" date="2021-06" db="EMBL/GenBank/DDBJ databases">
        <title>Actinomycetes sequencing.</title>
        <authorList>
            <person name="Shan Q."/>
        </authorList>
    </citation>
    <scope>NUCLEOTIDE SEQUENCE [LARGE SCALE GENOMIC DNA]</scope>
    <source>
        <strain evidence="7 8">NEAU-G5</strain>
    </source>
</reference>
<dbReference type="EMBL" id="JAHKNI010000001">
    <property type="protein sequence ID" value="MBU3060371.1"/>
    <property type="molecule type" value="Genomic_DNA"/>
</dbReference>
<comment type="subcellular location">
    <subcellularLocation>
        <location evidence="1">Membrane</location>
        <topology evidence="1">Single-pass membrane protein</topology>
    </subcellularLocation>
</comment>
<comment type="caution">
    <text evidence="7">The sequence shown here is derived from an EMBL/GenBank/DDBJ whole genome shotgun (WGS) entry which is preliminary data.</text>
</comment>
<keyword evidence="3 6" id="KW-1133">Transmembrane helix</keyword>
<feature type="compositionally biased region" description="Pro residues" evidence="5">
    <location>
        <begin position="59"/>
        <end position="70"/>
    </location>
</feature>
<feature type="region of interest" description="Disordered" evidence="5">
    <location>
        <begin position="1"/>
        <end position="79"/>
    </location>
</feature>
<gene>
    <name evidence="7" type="ORF">KO481_02395</name>
</gene>
<proteinExistence type="predicted"/>
<feature type="compositionally biased region" description="Gly residues" evidence="5">
    <location>
        <begin position="28"/>
        <end position="58"/>
    </location>
</feature>